<proteinExistence type="predicted"/>
<keyword evidence="2" id="KW-1185">Reference proteome</keyword>
<organism evidence="1 2">
    <name type="scientific">Cotesia glomerata</name>
    <name type="common">Lepidopteran parasitic wasp</name>
    <name type="synonym">Apanteles glomeratus</name>
    <dbReference type="NCBI Taxonomy" id="32391"/>
    <lineage>
        <taxon>Eukaryota</taxon>
        <taxon>Metazoa</taxon>
        <taxon>Ecdysozoa</taxon>
        <taxon>Arthropoda</taxon>
        <taxon>Hexapoda</taxon>
        <taxon>Insecta</taxon>
        <taxon>Pterygota</taxon>
        <taxon>Neoptera</taxon>
        <taxon>Endopterygota</taxon>
        <taxon>Hymenoptera</taxon>
        <taxon>Apocrita</taxon>
        <taxon>Ichneumonoidea</taxon>
        <taxon>Braconidae</taxon>
        <taxon>Microgastrinae</taxon>
        <taxon>Cotesia</taxon>
    </lineage>
</organism>
<gene>
    <name evidence="1" type="ORF">KQX54_013189</name>
</gene>
<dbReference type="Proteomes" id="UP000826195">
    <property type="component" value="Unassembled WGS sequence"/>
</dbReference>
<name>A0AAV7IH43_COTGL</name>
<sequence length="461" mass="50294">MDSNQLSPDWSSLSTDDKLTLVMKSVAQLPVLTTEFKTLSSKIDDLGSRLNMLQIEQSNTKEALNSINSNVNSNTTNIIQLRNELETIKEDTLKNSKSLADQHALISSVATSNDSSGVLPNYQVTSELVISGIPDSVVQGSSAIEITSSVFKALKVPELKTDILSSRCKKPVAKSIKCKTCKQPYHPSCAKLVVLSKAANCCPTSFASPHSADYSVPTTQNQFFLRQSSLSNLKCKDSIHSTRSTYKSANSSPKTPPVTLGDDSVFLSLTASNSVKMSELSHKTGGSSTEENLSVSIGLLKSTIDAMAGVSSHIHTVNQHISSELLISGVPDNVAVDKNPVQIDYQVFNKLGIANLTSDILSIRELNTKKKQGVSNQKRTSHLFILHSKSADVCHHIIDLKRRSPKLESKNIFDLNNSTASGGQIYINEFLHGEVYKLLQSTKTKTKDSKFKYVVTRLFTL</sequence>
<dbReference type="AlphaFoldDB" id="A0AAV7IH43"/>
<comment type="caution">
    <text evidence="1">The sequence shown here is derived from an EMBL/GenBank/DDBJ whole genome shotgun (WGS) entry which is preliminary data.</text>
</comment>
<evidence type="ECO:0000313" key="2">
    <source>
        <dbReference type="Proteomes" id="UP000826195"/>
    </source>
</evidence>
<evidence type="ECO:0000313" key="1">
    <source>
        <dbReference type="EMBL" id="KAH0549729.1"/>
    </source>
</evidence>
<accession>A0AAV7IH43</accession>
<protein>
    <submittedName>
        <fullName evidence="1">Uncharacterized protein</fullName>
    </submittedName>
</protein>
<dbReference type="EMBL" id="JAHXZJ010001864">
    <property type="protein sequence ID" value="KAH0549729.1"/>
    <property type="molecule type" value="Genomic_DNA"/>
</dbReference>
<reference evidence="1 2" key="1">
    <citation type="journal article" date="2021" name="J. Hered.">
        <title>A chromosome-level genome assembly of the parasitoid wasp, Cotesia glomerata (Hymenoptera: Braconidae).</title>
        <authorList>
            <person name="Pinto B.J."/>
            <person name="Weis J.J."/>
            <person name="Gamble T."/>
            <person name="Ode P.J."/>
            <person name="Paul R."/>
            <person name="Zaspel J.M."/>
        </authorList>
    </citation>
    <scope>NUCLEOTIDE SEQUENCE [LARGE SCALE GENOMIC DNA]</scope>
    <source>
        <strain evidence="1">CgM1</strain>
    </source>
</reference>